<evidence type="ECO:0000313" key="1">
    <source>
        <dbReference type="EMBL" id="TQD75464.1"/>
    </source>
</evidence>
<sequence>MKRRQLSIWSSTFKYKSSPFAKDNSNQRLNTNHRLAERCAKNSGPEWLKIYHIPDIRDTLL</sequence>
<proteinExistence type="predicted"/>
<name>A0A540KML6_MALBA</name>
<keyword evidence="2" id="KW-1185">Reference proteome</keyword>
<dbReference type="Proteomes" id="UP000315295">
    <property type="component" value="Unassembled WGS sequence"/>
</dbReference>
<reference evidence="1 2" key="1">
    <citation type="journal article" date="2019" name="G3 (Bethesda)">
        <title>Sequencing of a Wild Apple (Malus baccata) Genome Unravels the Differences Between Cultivated and Wild Apple Species Regarding Disease Resistance and Cold Tolerance.</title>
        <authorList>
            <person name="Chen X."/>
        </authorList>
    </citation>
    <scope>NUCLEOTIDE SEQUENCE [LARGE SCALE GENOMIC DNA]</scope>
    <source>
        <strain evidence="2">cv. Shandingzi</strain>
        <tissue evidence="1">Leaves</tissue>
    </source>
</reference>
<organism evidence="1 2">
    <name type="scientific">Malus baccata</name>
    <name type="common">Siberian crab apple</name>
    <name type="synonym">Pyrus baccata</name>
    <dbReference type="NCBI Taxonomy" id="106549"/>
    <lineage>
        <taxon>Eukaryota</taxon>
        <taxon>Viridiplantae</taxon>
        <taxon>Streptophyta</taxon>
        <taxon>Embryophyta</taxon>
        <taxon>Tracheophyta</taxon>
        <taxon>Spermatophyta</taxon>
        <taxon>Magnoliopsida</taxon>
        <taxon>eudicotyledons</taxon>
        <taxon>Gunneridae</taxon>
        <taxon>Pentapetalae</taxon>
        <taxon>rosids</taxon>
        <taxon>fabids</taxon>
        <taxon>Rosales</taxon>
        <taxon>Rosaceae</taxon>
        <taxon>Amygdaloideae</taxon>
        <taxon>Maleae</taxon>
        <taxon>Malus</taxon>
    </lineage>
</organism>
<gene>
    <name evidence="1" type="ORF">C1H46_039000</name>
</gene>
<dbReference type="EMBL" id="VIEB01001096">
    <property type="protein sequence ID" value="TQD75464.1"/>
    <property type="molecule type" value="Genomic_DNA"/>
</dbReference>
<evidence type="ECO:0000313" key="2">
    <source>
        <dbReference type="Proteomes" id="UP000315295"/>
    </source>
</evidence>
<accession>A0A540KML6</accession>
<dbReference type="AlphaFoldDB" id="A0A540KML6"/>
<protein>
    <submittedName>
        <fullName evidence="1">Uncharacterized protein</fullName>
    </submittedName>
</protein>
<comment type="caution">
    <text evidence="1">The sequence shown here is derived from an EMBL/GenBank/DDBJ whole genome shotgun (WGS) entry which is preliminary data.</text>
</comment>